<dbReference type="Proteomes" id="UP000789704">
    <property type="component" value="Unassembled WGS sequence"/>
</dbReference>
<organism evidence="2 3">
    <name type="scientific">Paraburkholderia saeva</name>
    <dbReference type="NCBI Taxonomy" id="2777537"/>
    <lineage>
        <taxon>Bacteria</taxon>
        <taxon>Pseudomonadati</taxon>
        <taxon>Pseudomonadota</taxon>
        <taxon>Betaproteobacteria</taxon>
        <taxon>Burkholderiales</taxon>
        <taxon>Burkholderiaceae</taxon>
        <taxon>Paraburkholderia</taxon>
    </lineage>
</organism>
<reference evidence="2" key="1">
    <citation type="submission" date="2021-04" db="EMBL/GenBank/DDBJ databases">
        <authorList>
            <person name="Vanwijnsberghe S."/>
        </authorList>
    </citation>
    <scope>NUCLEOTIDE SEQUENCE</scope>
    <source>
        <strain evidence="2">LMG 31841</strain>
    </source>
</reference>
<protein>
    <submittedName>
        <fullName evidence="2">Uncharacterized protein</fullName>
    </submittedName>
</protein>
<feature type="region of interest" description="Disordered" evidence="1">
    <location>
        <begin position="1"/>
        <end position="68"/>
    </location>
</feature>
<proteinExistence type="predicted"/>
<evidence type="ECO:0000313" key="2">
    <source>
        <dbReference type="EMBL" id="CAG4886587.1"/>
    </source>
</evidence>
<dbReference type="AlphaFoldDB" id="A0A9N8RSJ4"/>
<keyword evidence="3" id="KW-1185">Reference proteome</keyword>
<feature type="compositionally biased region" description="Basic residues" evidence="1">
    <location>
        <begin position="110"/>
        <end position="122"/>
    </location>
</feature>
<feature type="region of interest" description="Disordered" evidence="1">
    <location>
        <begin position="110"/>
        <end position="185"/>
    </location>
</feature>
<comment type="caution">
    <text evidence="2">The sequence shown here is derived from an EMBL/GenBank/DDBJ whole genome shotgun (WGS) entry which is preliminary data.</text>
</comment>
<evidence type="ECO:0000313" key="3">
    <source>
        <dbReference type="Proteomes" id="UP000789704"/>
    </source>
</evidence>
<accession>A0A9N8RSJ4</accession>
<feature type="compositionally biased region" description="Basic and acidic residues" evidence="1">
    <location>
        <begin position="155"/>
        <end position="174"/>
    </location>
</feature>
<name>A0A9N8RSJ4_9BURK</name>
<evidence type="ECO:0000256" key="1">
    <source>
        <dbReference type="SAM" id="MobiDB-lite"/>
    </source>
</evidence>
<gene>
    <name evidence="2" type="ORF">LMG31841_00222</name>
</gene>
<dbReference type="EMBL" id="CAJQZC010000001">
    <property type="protein sequence ID" value="CAG4886587.1"/>
    <property type="molecule type" value="Genomic_DNA"/>
</dbReference>
<sequence>MPSGASGRAHSGQSRTSGATEGANCGATRRRRTEAARTAGSFNKTRGDFQHGPGQGRMTGLEDGQRVAGQSIPQDWLAHGRVSPARRPLPTYCASMDRWRAVAVPERLRAPGHRPHMSRRPPVRWVPGHDFSVGDRDRSMVPPVHDPGFVQPQNRELEGRMAAETAGLEREQSERPLAPLKRRSR</sequence>